<evidence type="ECO:0000256" key="1">
    <source>
        <dbReference type="SAM" id="SignalP"/>
    </source>
</evidence>
<sequence>MSNSKSRMSMKRILQQVSACICAMILVLSACKKDSQAPTVNYNVKVSYPASYTSTVAVGVKVTLKNSVTNTTSVATTNAEGVATFNGILPGNYQVIASKDLTAEEALSLTGYSTAVYLNASALNHVIQIDAAPLDLVLNGSKVGGLVFKEVYYACSRTPGGTNYLIDQFYEIYNNSTEVVYADSLCIADVHGSPGNSASSKPTGFQSDVNNVYVRNIWMVPGNGKSHPIEPGKSIIIAQTAINHKTDPAGNPNSVDLGTGIADFEVYVNAAASKDVDNPDVPNMIQIYAPNAGFYWQTYVFGASMIIFKHADPASLPLFTEPGTTSSTQLAQVPNANVIDAVEFLASATVGDKKRIPVSLDAGFGYAGGTYTGESMVRKSKATGTNGRLIYQDTNNTTDDFKVVATPTPKK</sequence>
<keyword evidence="3" id="KW-1185">Reference proteome</keyword>
<dbReference type="AlphaFoldDB" id="A0A3E1YGT5"/>
<dbReference type="SUPFAM" id="SSF49478">
    <property type="entry name" value="Cna protein B-type domain"/>
    <property type="match status" value="1"/>
</dbReference>
<evidence type="ECO:0000313" key="2">
    <source>
        <dbReference type="EMBL" id="RFS26574.1"/>
    </source>
</evidence>
<dbReference type="PROSITE" id="PS51257">
    <property type="entry name" value="PROKAR_LIPOPROTEIN"/>
    <property type="match status" value="1"/>
</dbReference>
<dbReference type="Pfam" id="PF16215">
    <property type="entry name" value="DUF4876"/>
    <property type="match status" value="1"/>
</dbReference>
<comment type="caution">
    <text evidence="2">The sequence shown here is derived from an EMBL/GenBank/DDBJ whole genome shotgun (WGS) entry which is preliminary data.</text>
</comment>
<proteinExistence type="predicted"/>
<gene>
    <name evidence="2" type="ORF">DVR12_01955</name>
</gene>
<feature type="signal peptide" evidence="1">
    <location>
        <begin position="1"/>
        <end position="32"/>
    </location>
</feature>
<dbReference type="Gene3D" id="2.60.40.10">
    <property type="entry name" value="Immunoglobulins"/>
    <property type="match status" value="1"/>
</dbReference>
<organism evidence="2 3">
    <name type="scientific">Chitinophaga silvatica</name>
    <dbReference type="NCBI Taxonomy" id="2282649"/>
    <lineage>
        <taxon>Bacteria</taxon>
        <taxon>Pseudomonadati</taxon>
        <taxon>Bacteroidota</taxon>
        <taxon>Chitinophagia</taxon>
        <taxon>Chitinophagales</taxon>
        <taxon>Chitinophagaceae</taxon>
        <taxon>Chitinophaga</taxon>
    </lineage>
</organism>
<dbReference type="InterPro" id="IPR032627">
    <property type="entry name" value="DUF4876"/>
</dbReference>
<name>A0A3E1YGT5_9BACT</name>
<protein>
    <submittedName>
        <fullName evidence="2">DUF4876 domain-containing protein</fullName>
    </submittedName>
</protein>
<evidence type="ECO:0000313" key="3">
    <source>
        <dbReference type="Proteomes" id="UP000260644"/>
    </source>
</evidence>
<accession>A0A3E1YGT5</accession>
<dbReference type="Proteomes" id="UP000260644">
    <property type="component" value="Unassembled WGS sequence"/>
</dbReference>
<feature type="chain" id="PRO_5017726284" evidence="1">
    <location>
        <begin position="33"/>
        <end position="411"/>
    </location>
</feature>
<dbReference type="InterPro" id="IPR013783">
    <property type="entry name" value="Ig-like_fold"/>
</dbReference>
<reference evidence="2 3" key="1">
    <citation type="submission" date="2018-07" db="EMBL/GenBank/DDBJ databases">
        <title>Chitinophaga K2CV101002-2 sp. nov., isolated from a monsoon evergreen broad-leaved forest soil.</title>
        <authorList>
            <person name="Lv Y."/>
        </authorList>
    </citation>
    <scope>NUCLEOTIDE SEQUENCE [LARGE SCALE GENOMIC DNA]</scope>
    <source>
        <strain evidence="2 3">GDMCC 1.1288</strain>
    </source>
</reference>
<dbReference type="EMBL" id="QPMM01000001">
    <property type="protein sequence ID" value="RFS26574.1"/>
    <property type="molecule type" value="Genomic_DNA"/>
</dbReference>
<keyword evidence="1" id="KW-0732">Signal</keyword>